<feature type="compositionally biased region" description="Basic and acidic residues" evidence="1">
    <location>
        <begin position="136"/>
        <end position="145"/>
    </location>
</feature>
<dbReference type="InterPro" id="IPR050158">
    <property type="entry name" value="Ubiquitin_ubiquitin-like"/>
</dbReference>
<protein>
    <submittedName>
        <fullName evidence="3">Polyubiquitin-C</fullName>
    </submittedName>
</protein>
<sequence length="468" mass="52248">MPAQRRTKAENNLKNDQAQAYVPPAFLVAEYGDRKVTILRKPSYQETIASIKRNIRDLQTRPDDQIMVLAYVSEVGACVEVTEDVWPEILPRLMRVLVRLAHNAPSDSSDDCDGENHQSAGPSTATLVKKGSAPSHADRRPANDPVVKDNEATLFVITLKGEVISLPFRSSDTIDNIKASIQNRTGMPPDEQRLIFAGKQLEDGRTLSDYNIQRETTLHLVKRLRGGKPVIYLFPPSSTSDIRVQLSLARSWDFSEIYPPTTITTAAKETKSLGQSVAWTVNAQPDGTLWDQATNREVSYLFWEARTNPKLPSSPPTTRPSSPVEANFDPASPLLLPSHSALLPFNKVTGYIDDALLALGLHTEARTSFITYWLPDLSKHAFIALRFLPQHEYENAAPLDVSPAPQVVTRVFMLFRGVDESQVELWNEAAEMAQRDVVVWRDVVGVDIAQVRDKLLFRVVEWGGMEVN</sequence>
<dbReference type="PRINTS" id="PR00348">
    <property type="entry name" value="UBIQUITIN"/>
</dbReference>
<feature type="compositionally biased region" description="Polar residues" evidence="1">
    <location>
        <begin position="117"/>
        <end position="126"/>
    </location>
</feature>
<evidence type="ECO:0000313" key="3">
    <source>
        <dbReference type="EMBL" id="CUA67942.1"/>
    </source>
</evidence>
<dbReference type="InterPro" id="IPR019956">
    <property type="entry name" value="Ubiquitin_dom"/>
</dbReference>
<dbReference type="FunFam" id="3.10.20.90:FF:000160">
    <property type="entry name" value="Polyubiquitin-C"/>
    <property type="match status" value="1"/>
</dbReference>
<evidence type="ECO:0000256" key="1">
    <source>
        <dbReference type="SAM" id="MobiDB-lite"/>
    </source>
</evidence>
<evidence type="ECO:0000259" key="2">
    <source>
        <dbReference type="PROSITE" id="PS50053"/>
    </source>
</evidence>
<dbReference type="InterPro" id="IPR000626">
    <property type="entry name" value="Ubiquitin-like_dom"/>
</dbReference>
<feature type="region of interest" description="Disordered" evidence="1">
    <location>
        <begin position="104"/>
        <end position="145"/>
    </location>
</feature>
<gene>
    <name evidence="3" type="ORF">RSOLAG22IIIB_07628</name>
</gene>
<feature type="domain" description="Ubiquitin-like" evidence="2">
    <location>
        <begin position="152"/>
        <end position="227"/>
    </location>
</feature>
<dbReference type="Proteomes" id="UP000044841">
    <property type="component" value="Unassembled WGS sequence"/>
</dbReference>
<evidence type="ECO:0000313" key="4">
    <source>
        <dbReference type="Proteomes" id="UP000044841"/>
    </source>
</evidence>
<dbReference type="EMBL" id="CYGV01000258">
    <property type="protein sequence ID" value="CUA67942.1"/>
    <property type="molecule type" value="Genomic_DNA"/>
</dbReference>
<name>A0A0K6FPD1_9AGAM</name>
<keyword evidence="4" id="KW-1185">Reference proteome</keyword>
<dbReference type="Pfam" id="PF00240">
    <property type="entry name" value="ubiquitin"/>
    <property type="match status" value="1"/>
</dbReference>
<dbReference type="SUPFAM" id="SSF54236">
    <property type="entry name" value="Ubiquitin-like"/>
    <property type="match status" value="1"/>
</dbReference>
<dbReference type="Gene3D" id="3.10.20.90">
    <property type="entry name" value="Phosphatidylinositol 3-kinase Catalytic Subunit, Chain A, domain 1"/>
    <property type="match status" value="1"/>
</dbReference>
<organism evidence="3 4">
    <name type="scientific">Rhizoctonia solani</name>
    <dbReference type="NCBI Taxonomy" id="456999"/>
    <lineage>
        <taxon>Eukaryota</taxon>
        <taxon>Fungi</taxon>
        <taxon>Dikarya</taxon>
        <taxon>Basidiomycota</taxon>
        <taxon>Agaricomycotina</taxon>
        <taxon>Agaricomycetes</taxon>
        <taxon>Cantharellales</taxon>
        <taxon>Ceratobasidiaceae</taxon>
        <taxon>Rhizoctonia</taxon>
    </lineage>
</organism>
<dbReference type="AlphaFoldDB" id="A0A0K6FPD1"/>
<dbReference type="PROSITE" id="PS50053">
    <property type="entry name" value="UBIQUITIN_2"/>
    <property type="match status" value="1"/>
</dbReference>
<dbReference type="InterPro" id="IPR029071">
    <property type="entry name" value="Ubiquitin-like_domsf"/>
</dbReference>
<accession>A0A0K6FPD1</accession>
<dbReference type="SMART" id="SM00213">
    <property type="entry name" value="UBQ"/>
    <property type="match status" value="1"/>
</dbReference>
<proteinExistence type="predicted"/>
<dbReference type="PANTHER" id="PTHR10666">
    <property type="entry name" value="UBIQUITIN"/>
    <property type="match status" value="1"/>
</dbReference>
<reference evidence="3 4" key="1">
    <citation type="submission" date="2015-07" db="EMBL/GenBank/DDBJ databases">
        <authorList>
            <person name="Noorani M."/>
        </authorList>
    </citation>
    <scope>NUCLEOTIDE SEQUENCE [LARGE SCALE GENOMIC DNA]</scope>
    <source>
        <strain evidence="3">BBA 69670</strain>
    </source>
</reference>